<dbReference type="EMBL" id="AP022620">
    <property type="protein sequence ID" value="BBZ77853.1"/>
    <property type="molecule type" value="Genomic_DNA"/>
</dbReference>
<evidence type="ECO:0000313" key="1">
    <source>
        <dbReference type="EMBL" id="BBZ77853.1"/>
    </source>
</evidence>
<dbReference type="KEGG" id="many:MANY_31900"/>
<sequence length="73" mass="7523">MTIGWSHRGPSGLAPAGLTLSALDNTASVKATVRKRADRKQLSGRVVNVTFVDHCYQSEIGGLSGPGDGRSGG</sequence>
<protein>
    <submittedName>
        <fullName evidence="1">Uncharacterized protein</fullName>
    </submittedName>
</protein>
<dbReference type="Proteomes" id="UP000467249">
    <property type="component" value="Chromosome"/>
</dbReference>
<keyword evidence="2" id="KW-1185">Reference proteome</keyword>
<reference evidence="1 2" key="1">
    <citation type="journal article" date="2019" name="Emerg. Microbes Infect.">
        <title>Comprehensive subspecies identification of 175 nontuberculous mycobacteria species based on 7547 genomic profiles.</title>
        <authorList>
            <person name="Matsumoto Y."/>
            <person name="Kinjo T."/>
            <person name="Motooka D."/>
            <person name="Nabeya D."/>
            <person name="Jung N."/>
            <person name="Uechi K."/>
            <person name="Horii T."/>
            <person name="Iida T."/>
            <person name="Fujita J."/>
            <person name="Nakamura S."/>
        </authorList>
    </citation>
    <scope>NUCLEOTIDE SEQUENCE [LARGE SCALE GENOMIC DNA]</scope>
    <source>
        <strain evidence="1 2">JCM 30275</strain>
    </source>
</reference>
<gene>
    <name evidence="1" type="ORF">MANY_31900</name>
</gene>
<proteinExistence type="predicted"/>
<dbReference type="AlphaFoldDB" id="A0A6N4WBV9"/>
<accession>A0A6N4WBV9</accession>
<evidence type="ECO:0000313" key="2">
    <source>
        <dbReference type="Proteomes" id="UP000467249"/>
    </source>
</evidence>
<name>A0A6N4WBV9_9MYCO</name>
<organism evidence="1 2">
    <name type="scientific">Mycolicibacterium anyangense</name>
    <dbReference type="NCBI Taxonomy" id="1431246"/>
    <lineage>
        <taxon>Bacteria</taxon>
        <taxon>Bacillati</taxon>
        <taxon>Actinomycetota</taxon>
        <taxon>Actinomycetes</taxon>
        <taxon>Mycobacteriales</taxon>
        <taxon>Mycobacteriaceae</taxon>
        <taxon>Mycolicibacterium</taxon>
    </lineage>
</organism>